<reference evidence="1 2" key="1">
    <citation type="submission" date="2017-04" db="EMBL/GenBank/DDBJ databases">
        <title>Draft genome sequence of Tuber borchii Vittad., a whitish edible truffle.</title>
        <authorList>
            <consortium name="DOE Joint Genome Institute"/>
            <person name="Murat C."/>
            <person name="Kuo A."/>
            <person name="Barry K.W."/>
            <person name="Clum A."/>
            <person name="Dockter R.B."/>
            <person name="Fauchery L."/>
            <person name="Iotti M."/>
            <person name="Kohler A."/>
            <person name="Labutti K."/>
            <person name="Lindquist E.A."/>
            <person name="Lipzen A."/>
            <person name="Ohm R.A."/>
            <person name="Wang M."/>
            <person name="Grigoriev I.V."/>
            <person name="Zambonelli A."/>
            <person name="Martin F.M."/>
        </authorList>
    </citation>
    <scope>NUCLEOTIDE SEQUENCE [LARGE SCALE GENOMIC DNA]</scope>
    <source>
        <strain evidence="1 2">Tbo3840</strain>
    </source>
</reference>
<dbReference type="OrthoDB" id="5412814at2759"/>
<evidence type="ECO:0000313" key="2">
    <source>
        <dbReference type="Proteomes" id="UP000244722"/>
    </source>
</evidence>
<keyword evidence="2" id="KW-1185">Reference proteome</keyword>
<accession>A0A2T6ZFX4</accession>
<dbReference type="Proteomes" id="UP000244722">
    <property type="component" value="Unassembled WGS sequence"/>
</dbReference>
<proteinExistence type="predicted"/>
<organism evidence="1 2">
    <name type="scientific">Tuber borchii</name>
    <name type="common">White truffle</name>
    <dbReference type="NCBI Taxonomy" id="42251"/>
    <lineage>
        <taxon>Eukaryota</taxon>
        <taxon>Fungi</taxon>
        <taxon>Dikarya</taxon>
        <taxon>Ascomycota</taxon>
        <taxon>Pezizomycotina</taxon>
        <taxon>Pezizomycetes</taxon>
        <taxon>Pezizales</taxon>
        <taxon>Tuberaceae</taxon>
        <taxon>Tuber</taxon>
    </lineage>
</organism>
<name>A0A2T6ZFX4_TUBBO</name>
<dbReference type="EMBL" id="NESQ01000305">
    <property type="protein sequence ID" value="PUU74356.1"/>
    <property type="molecule type" value="Genomic_DNA"/>
</dbReference>
<gene>
    <name evidence="1" type="ORF">B9Z19DRAFT_1196299</name>
</gene>
<comment type="caution">
    <text evidence="1">The sequence shown here is derived from an EMBL/GenBank/DDBJ whole genome shotgun (WGS) entry which is preliminary data.</text>
</comment>
<evidence type="ECO:0000313" key="1">
    <source>
        <dbReference type="EMBL" id="PUU74356.1"/>
    </source>
</evidence>
<dbReference type="AlphaFoldDB" id="A0A2T6ZFX4"/>
<protein>
    <submittedName>
        <fullName evidence="1">Uncharacterized protein</fullName>
    </submittedName>
</protein>
<sequence>MTSLVRSVSRFRPMLAPFLHRYHRTLINHFPVPATGQPTPPTIISSMRMQMYSTGSAGSTDRLSDLSRRVTVLEKTCVLAIEKGFAKLKTELVDHLEDKIEKSLVPVSDMINNARLLNRWLLGALISGVLLKTLFWDRGTEEKFLEGIGDSETKLGQLIRDSEGRVIKMVEEALLKFKFGLKAEELEKKDINQDKR</sequence>